<gene>
    <name evidence="1" type="ORF">A3K49_04515</name>
</gene>
<evidence type="ECO:0000313" key="2">
    <source>
        <dbReference type="Proteomes" id="UP000178602"/>
    </source>
</evidence>
<organism evidence="1 2">
    <name type="scientific">candidate division WOR-1 bacterium RIFOXYC12_FULL_54_18</name>
    <dbReference type="NCBI Taxonomy" id="1802584"/>
    <lineage>
        <taxon>Bacteria</taxon>
        <taxon>Bacillati</taxon>
        <taxon>Saganbacteria</taxon>
    </lineage>
</organism>
<comment type="caution">
    <text evidence="1">The sequence shown here is derived from an EMBL/GenBank/DDBJ whole genome shotgun (WGS) entry which is preliminary data.</text>
</comment>
<dbReference type="AlphaFoldDB" id="A0A1F4T6T8"/>
<dbReference type="Proteomes" id="UP000178602">
    <property type="component" value="Unassembled WGS sequence"/>
</dbReference>
<reference evidence="1 2" key="1">
    <citation type="journal article" date="2016" name="Nat. Commun.">
        <title>Thousands of microbial genomes shed light on interconnected biogeochemical processes in an aquifer system.</title>
        <authorList>
            <person name="Anantharaman K."/>
            <person name="Brown C.T."/>
            <person name="Hug L.A."/>
            <person name="Sharon I."/>
            <person name="Castelle C.J."/>
            <person name="Probst A.J."/>
            <person name="Thomas B.C."/>
            <person name="Singh A."/>
            <person name="Wilkins M.J."/>
            <person name="Karaoz U."/>
            <person name="Brodie E.L."/>
            <person name="Williams K.H."/>
            <person name="Hubbard S.S."/>
            <person name="Banfield J.F."/>
        </authorList>
    </citation>
    <scope>NUCLEOTIDE SEQUENCE [LARGE SCALE GENOMIC DNA]</scope>
</reference>
<protein>
    <submittedName>
        <fullName evidence="1">Uncharacterized protein</fullName>
    </submittedName>
</protein>
<name>A0A1F4T6T8_UNCSA</name>
<sequence length="92" mass="10256">MTNNGQEEKKSGPNLQALGLKSSMEVIDILGLLRIDGEPVVKNDQALLDPKEKARTVIEYFVEKHNLKPGELPYLAAAIKTELKSGRLAWRK</sequence>
<dbReference type="EMBL" id="MEUG01000001">
    <property type="protein sequence ID" value="OGC28229.1"/>
    <property type="molecule type" value="Genomic_DNA"/>
</dbReference>
<proteinExistence type="predicted"/>
<evidence type="ECO:0000313" key="1">
    <source>
        <dbReference type="EMBL" id="OGC28229.1"/>
    </source>
</evidence>
<accession>A0A1F4T6T8</accession>